<dbReference type="Proteomes" id="UP000244855">
    <property type="component" value="Unassembled WGS sequence"/>
</dbReference>
<dbReference type="PANTHER" id="PTHR24148">
    <property type="entry name" value="ANKYRIN REPEAT DOMAIN-CONTAINING PROTEIN 39 HOMOLOG-RELATED"/>
    <property type="match status" value="1"/>
</dbReference>
<name>A0A2V1DSK4_9PLEO</name>
<dbReference type="AlphaFoldDB" id="A0A2V1DSK4"/>
<dbReference type="OrthoDB" id="194358at2759"/>
<dbReference type="InterPro" id="IPR010730">
    <property type="entry name" value="HET"/>
</dbReference>
<dbReference type="PANTHER" id="PTHR24148:SF73">
    <property type="entry name" value="HET DOMAIN PROTEIN (AFU_ORTHOLOGUE AFUA_8G01020)"/>
    <property type="match status" value="1"/>
</dbReference>
<feature type="domain" description="Heterokaryon incompatibility" evidence="1">
    <location>
        <begin position="19"/>
        <end position="101"/>
    </location>
</feature>
<keyword evidence="3" id="KW-1185">Reference proteome</keyword>
<evidence type="ECO:0000313" key="3">
    <source>
        <dbReference type="Proteomes" id="UP000244855"/>
    </source>
</evidence>
<accession>A0A2V1DSK4</accession>
<dbReference type="InterPro" id="IPR052895">
    <property type="entry name" value="HetReg/Transcr_Mod"/>
</dbReference>
<proteinExistence type="predicted"/>
<dbReference type="EMBL" id="KZ805364">
    <property type="protein sequence ID" value="PVI00976.1"/>
    <property type="molecule type" value="Genomic_DNA"/>
</dbReference>
<sequence>DTPLCCDLVDYEFDDSQGYQALSYAWDSQIPTSTIFCNNQVLGITRNCELALRQLRRAQWLQTLWIDSICIDQTSLQERSNQVALMDRIYGLADTVVVWLG</sequence>
<dbReference type="STRING" id="97972.A0A2V1DSK4"/>
<organism evidence="2 3">
    <name type="scientific">Periconia macrospinosa</name>
    <dbReference type="NCBI Taxonomy" id="97972"/>
    <lineage>
        <taxon>Eukaryota</taxon>
        <taxon>Fungi</taxon>
        <taxon>Dikarya</taxon>
        <taxon>Ascomycota</taxon>
        <taxon>Pezizomycotina</taxon>
        <taxon>Dothideomycetes</taxon>
        <taxon>Pleosporomycetidae</taxon>
        <taxon>Pleosporales</taxon>
        <taxon>Massarineae</taxon>
        <taxon>Periconiaceae</taxon>
        <taxon>Periconia</taxon>
    </lineage>
</organism>
<dbReference type="Pfam" id="PF06985">
    <property type="entry name" value="HET"/>
    <property type="match status" value="1"/>
</dbReference>
<feature type="non-terminal residue" evidence="2">
    <location>
        <position position="1"/>
    </location>
</feature>
<protein>
    <submittedName>
        <fullName evidence="2">Heterokaryon incompatibility</fullName>
    </submittedName>
</protein>
<feature type="non-terminal residue" evidence="2">
    <location>
        <position position="101"/>
    </location>
</feature>
<reference evidence="2 3" key="1">
    <citation type="journal article" date="2018" name="Sci. Rep.">
        <title>Comparative genomics provides insights into the lifestyle and reveals functional heterogeneity of dark septate endophytic fungi.</title>
        <authorList>
            <person name="Knapp D.G."/>
            <person name="Nemeth J.B."/>
            <person name="Barry K."/>
            <person name="Hainaut M."/>
            <person name="Henrissat B."/>
            <person name="Johnson J."/>
            <person name="Kuo A."/>
            <person name="Lim J.H.P."/>
            <person name="Lipzen A."/>
            <person name="Nolan M."/>
            <person name="Ohm R.A."/>
            <person name="Tamas L."/>
            <person name="Grigoriev I.V."/>
            <person name="Spatafora J.W."/>
            <person name="Nagy L.G."/>
            <person name="Kovacs G.M."/>
        </authorList>
    </citation>
    <scope>NUCLEOTIDE SEQUENCE [LARGE SCALE GENOMIC DNA]</scope>
    <source>
        <strain evidence="2 3">DSE2036</strain>
    </source>
</reference>
<evidence type="ECO:0000259" key="1">
    <source>
        <dbReference type="Pfam" id="PF06985"/>
    </source>
</evidence>
<evidence type="ECO:0000313" key="2">
    <source>
        <dbReference type="EMBL" id="PVI00976.1"/>
    </source>
</evidence>
<gene>
    <name evidence="2" type="ORF">DM02DRAFT_493281</name>
</gene>